<accession>A0A0B8QSN3</accession>
<dbReference type="STRING" id="1481914.JCM19241_1724"/>
<organism evidence="1 2">
    <name type="scientific">Vibrio ishigakensis</name>
    <dbReference type="NCBI Taxonomy" id="1481914"/>
    <lineage>
        <taxon>Bacteria</taxon>
        <taxon>Pseudomonadati</taxon>
        <taxon>Pseudomonadota</taxon>
        <taxon>Gammaproteobacteria</taxon>
        <taxon>Vibrionales</taxon>
        <taxon>Vibrionaceae</taxon>
        <taxon>Vibrio</taxon>
    </lineage>
</organism>
<dbReference type="EMBL" id="BBSC01000008">
    <property type="protein sequence ID" value="GAM77254.1"/>
    <property type="molecule type" value="Genomic_DNA"/>
</dbReference>
<sequence length="40" mass="4502">MTMTFATLSIRKPSQMQHSAQSALEPKWLPTEVPPVDYIA</sequence>
<dbReference type="AlphaFoldDB" id="A0A0B8QSN3"/>
<evidence type="ECO:0000313" key="1">
    <source>
        <dbReference type="EMBL" id="GAM77254.1"/>
    </source>
</evidence>
<proteinExistence type="predicted"/>
<comment type="caution">
    <text evidence="1">The sequence shown here is derived from an EMBL/GenBank/DDBJ whole genome shotgun (WGS) entry which is preliminary data.</text>
</comment>
<gene>
    <name evidence="1" type="ORF">JCM19241_1724</name>
</gene>
<protein>
    <submittedName>
        <fullName evidence="1">Uncharacterized protein</fullName>
    </submittedName>
</protein>
<name>A0A0B8QSN3_9VIBR</name>
<reference evidence="1 2" key="1">
    <citation type="submission" date="2015-01" db="EMBL/GenBank/DDBJ databases">
        <title>Vibrio sp. C94 JCM 19241 whole genome shotgun sequence.</title>
        <authorList>
            <person name="Sawabe T."/>
            <person name="Meirelles P."/>
            <person name="Feng G."/>
            <person name="Sayaka M."/>
            <person name="Hattori M."/>
            <person name="Ohkuma M."/>
        </authorList>
    </citation>
    <scope>NUCLEOTIDE SEQUENCE [LARGE SCALE GENOMIC DNA]</scope>
    <source>
        <strain evidence="2">JCM 19241</strain>
    </source>
</reference>
<dbReference type="Proteomes" id="UP000031666">
    <property type="component" value="Unassembled WGS sequence"/>
</dbReference>
<evidence type="ECO:0000313" key="2">
    <source>
        <dbReference type="Proteomes" id="UP000031666"/>
    </source>
</evidence>
<reference evidence="1 2" key="2">
    <citation type="submission" date="2015-01" db="EMBL/GenBank/DDBJ databases">
        <authorList>
            <consortium name="NBRP consortium"/>
            <person name="Sawabe T."/>
            <person name="Meirelles P."/>
            <person name="Feng G."/>
            <person name="Sayaka M."/>
            <person name="Hattori M."/>
            <person name="Ohkuma M."/>
        </authorList>
    </citation>
    <scope>NUCLEOTIDE SEQUENCE [LARGE SCALE GENOMIC DNA]</scope>
    <source>
        <strain evidence="2">JCM 19241</strain>
    </source>
</reference>